<feature type="transmembrane region" description="Helical" evidence="6">
    <location>
        <begin position="112"/>
        <end position="139"/>
    </location>
</feature>
<feature type="transmembrane region" description="Helical" evidence="6">
    <location>
        <begin position="192"/>
        <end position="209"/>
    </location>
</feature>
<evidence type="ECO:0000256" key="4">
    <source>
        <dbReference type="ARBA" id="ARBA00022989"/>
    </source>
</evidence>
<evidence type="ECO:0000313" key="7">
    <source>
        <dbReference type="EMBL" id="SEE40491.1"/>
    </source>
</evidence>
<dbReference type="InterPro" id="IPR001123">
    <property type="entry name" value="LeuE-type"/>
</dbReference>
<dbReference type="GO" id="GO:0015171">
    <property type="term" value="F:amino acid transmembrane transporter activity"/>
    <property type="evidence" value="ECO:0007669"/>
    <property type="project" value="TreeGrafter"/>
</dbReference>
<evidence type="ECO:0000256" key="5">
    <source>
        <dbReference type="ARBA" id="ARBA00023136"/>
    </source>
</evidence>
<keyword evidence="5 6" id="KW-0472">Membrane</keyword>
<dbReference type="EMBL" id="FNUG01000001">
    <property type="protein sequence ID" value="SEE40491.1"/>
    <property type="molecule type" value="Genomic_DNA"/>
</dbReference>
<protein>
    <submittedName>
        <fullName evidence="7">Threonine/homoserine/homoserine lactone efflux protein</fullName>
    </submittedName>
</protein>
<sequence length="245" mass="27521">MFQDILAAVPLGFFLAFLLGPVFFVLLETAAIKGFRAAISFDLGVIFADVIFLLIAYFSTTKLLNRIKDDPALFIFGGGILVTYGIIQFIQTKRVLQHEEVPEIQKLNKRDYLGLAAKGFLLNFINIGVLGFWLGLIIVFGPQMEMETDRITIFFSSIIGTYFVVDIFKILAAKKLNRKLTPNRIYRVKKGISVLLMIFGIFLIGQGLVPQEINQIQEQIDNITPTTPEDSAAAQLSKKNFRSNF</sequence>
<dbReference type="AlphaFoldDB" id="A0A1H5IKU5"/>
<feature type="transmembrane region" description="Helical" evidence="6">
    <location>
        <begin position="39"/>
        <end position="60"/>
    </location>
</feature>
<feature type="transmembrane region" description="Helical" evidence="6">
    <location>
        <begin position="151"/>
        <end position="171"/>
    </location>
</feature>
<keyword evidence="8" id="KW-1185">Reference proteome</keyword>
<evidence type="ECO:0000313" key="8">
    <source>
        <dbReference type="Proteomes" id="UP000199448"/>
    </source>
</evidence>
<dbReference type="GO" id="GO:0005886">
    <property type="term" value="C:plasma membrane"/>
    <property type="evidence" value="ECO:0007669"/>
    <property type="project" value="UniProtKB-SubCell"/>
</dbReference>
<evidence type="ECO:0000256" key="2">
    <source>
        <dbReference type="ARBA" id="ARBA00022475"/>
    </source>
</evidence>
<comment type="subcellular location">
    <subcellularLocation>
        <location evidence="1">Cell membrane</location>
        <topology evidence="1">Multi-pass membrane protein</topology>
    </subcellularLocation>
</comment>
<dbReference type="Pfam" id="PF01810">
    <property type="entry name" value="LysE"/>
    <property type="match status" value="1"/>
</dbReference>
<dbReference type="PANTHER" id="PTHR30086">
    <property type="entry name" value="ARGININE EXPORTER PROTEIN ARGO"/>
    <property type="match status" value="1"/>
</dbReference>
<gene>
    <name evidence="7" type="ORF">SAMN04488034_101452</name>
</gene>
<dbReference type="Proteomes" id="UP000199448">
    <property type="component" value="Unassembled WGS sequence"/>
</dbReference>
<dbReference type="PANTHER" id="PTHR30086:SF20">
    <property type="entry name" value="ARGININE EXPORTER PROTEIN ARGO-RELATED"/>
    <property type="match status" value="1"/>
</dbReference>
<feature type="transmembrane region" description="Helical" evidence="6">
    <location>
        <begin position="6"/>
        <end position="27"/>
    </location>
</feature>
<keyword evidence="4 6" id="KW-1133">Transmembrane helix</keyword>
<evidence type="ECO:0000256" key="3">
    <source>
        <dbReference type="ARBA" id="ARBA00022692"/>
    </source>
</evidence>
<dbReference type="OrthoDB" id="679767at2"/>
<organism evidence="7 8">
    <name type="scientific">Salinimicrobium catena</name>
    <dbReference type="NCBI Taxonomy" id="390640"/>
    <lineage>
        <taxon>Bacteria</taxon>
        <taxon>Pseudomonadati</taxon>
        <taxon>Bacteroidota</taxon>
        <taxon>Flavobacteriia</taxon>
        <taxon>Flavobacteriales</taxon>
        <taxon>Flavobacteriaceae</taxon>
        <taxon>Salinimicrobium</taxon>
    </lineage>
</organism>
<reference evidence="7 8" key="1">
    <citation type="submission" date="2016-10" db="EMBL/GenBank/DDBJ databases">
        <authorList>
            <person name="de Groot N.N."/>
        </authorList>
    </citation>
    <scope>NUCLEOTIDE SEQUENCE [LARGE SCALE GENOMIC DNA]</scope>
    <source>
        <strain evidence="7 8">DSM 23553</strain>
    </source>
</reference>
<evidence type="ECO:0000256" key="1">
    <source>
        <dbReference type="ARBA" id="ARBA00004651"/>
    </source>
</evidence>
<keyword evidence="2" id="KW-1003">Cell membrane</keyword>
<keyword evidence="3 6" id="KW-0812">Transmembrane</keyword>
<proteinExistence type="predicted"/>
<evidence type="ECO:0000256" key="6">
    <source>
        <dbReference type="SAM" id="Phobius"/>
    </source>
</evidence>
<feature type="transmembrane region" description="Helical" evidence="6">
    <location>
        <begin position="72"/>
        <end position="91"/>
    </location>
</feature>
<dbReference type="RefSeq" id="WP_093111304.1">
    <property type="nucleotide sequence ID" value="NZ_FNGG01000001.1"/>
</dbReference>
<dbReference type="STRING" id="390640.SAMN04488034_101452"/>
<name>A0A1H5IKU5_9FLAO</name>
<accession>A0A1H5IKU5</accession>